<feature type="binding site" evidence="10">
    <location>
        <position position="556"/>
    </location>
    <ligand>
        <name>Fe cation</name>
        <dbReference type="ChEBI" id="CHEBI:24875"/>
        <note>catalytic</note>
    </ligand>
</feature>
<proteinExistence type="inferred from homology"/>
<evidence type="ECO:0000256" key="12">
    <source>
        <dbReference type="PIRSR" id="PIRSR601885-3"/>
    </source>
</evidence>
<keyword evidence="5 10" id="KW-0479">Metal-binding</keyword>
<evidence type="ECO:0000256" key="5">
    <source>
        <dbReference type="ARBA" id="ARBA00022723"/>
    </source>
</evidence>
<dbReference type="PRINTS" id="PR00087">
    <property type="entry name" value="LIPOXYGENASE"/>
</dbReference>
<reference evidence="17" key="2">
    <citation type="submission" date="2025-08" db="UniProtKB">
        <authorList>
            <consortium name="Ensembl"/>
        </authorList>
    </citation>
    <scope>IDENTIFICATION</scope>
</reference>
<evidence type="ECO:0000256" key="3">
    <source>
        <dbReference type="ARBA" id="ARBA00009419"/>
    </source>
</evidence>
<dbReference type="Ensembl" id="ENSLCAT00010016889.1">
    <property type="protein sequence ID" value="ENSLCAP00010016533.1"/>
    <property type="gene ID" value="ENSLCAG00010007857.1"/>
</dbReference>
<dbReference type="GO" id="GO:0034440">
    <property type="term" value="P:lipid oxidation"/>
    <property type="evidence" value="ECO:0007669"/>
    <property type="project" value="InterPro"/>
</dbReference>
<dbReference type="InterPro" id="IPR013819">
    <property type="entry name" value="LipOase_C"/>
</dbReference>
<keyword evidence="9" id="KW-0443">Lipid metabolism</keyword>
<dbReference type="SUPFAM" id="SSF49723">
    <property type="entry name" value="Lipase/lipooxygenase domain (PLAT/LH2 domain)"/>
    <property type="match status" value="1"/>
</dbReference>
<name>A0A4W6CVW8_LATCA</name>
<evidence type="ECO:0000313" key="18">
    <source>
        <dbReference type="Proteomes" id="UP000314980"/>
    </source>
</evidence>
<comment type="pathway">
    <text evidence="2">Lipid metabolism.</text>
</comment>
<dbReference type="InterPro" id="IPR001885">
    <property type="entry name" value="LipOase_mml"/>
</dbReference>
<evidence type="ECO:0000256" key="7">
    <source>
        <dbReference type="ARBA" id="ARBA00023002"/>
    </source>
</evidence>
<dbReference type="InterPro" id="IPR000907">
    <property type="entry name" value="LipOase"/>
</dbReference>
<dbReference type="GO" id="GO:0005737">
    <property type="term" value="C:cytoplasm"/>
    <property type="evidence" value="ECO:0007669"/>
    <property type="project" value="UniProtKB-SubCell"/>
</dbReference>
<dbReference type="InterPro" id="IPR020833">
    <property type="entry name" value="LipOase_Fe_BS"/>
</dbReference>
<feature type="domain" description="Lipoxygenase" evidence="16">
    <location>
        <begin position="119"/>
        <end position="678"/>
    </location>
</feature>
<reference evidence="18" key="1">
    <citation type="submission" date="2015-09" db="EMBL/GenBank/DDBJ databases">
        <authorList>
            <person name="Sai Rama Sridatta P."/>
        </authorList>
    </citation>
    <scope>NUCLEOTIDE SEQUENCE [LARGE SCALE GENOMIC DNA]</scope>
</reference>
<comment type="cofactor">
    <cofactor evidence="10">
        <name>Fe cation</name>
        <dbReference type="ChEBI" id="CHEBI:24875"/>
    </cofactor>
    <text evidence="10">Binds 1 Fe cation per subunit.</text>
</comment>
<dbReference type="InterPro" id="IPR036392">
    <property type="entry name" value="PLAT/LH2_dom_sf"/>
</dbReference>
<evidence type="ECO:0000256" key="6">
    <source>
        <dbReference type="ARBA" id="ARBA00022964"/>
    </source>
</evidence>
<feature type="binding site" evidence="11">
    <location>
        <position position="17"/>
    </location>
    <ligand>
        <name>Ca(2+)</name>
        <dbReference type="ChEBI" id="CHEBI:29108"/>
        <label>1</label>
    </ligand>
</feature>
<dbReference type="Pfam" id="PF01477">
    <property type="entry name" value="PLAT"/>
    <property type="match status" value="1"/>
</dbReference>
<feature type="site" description="Essential for stabilizing binding to COTL1" evidence="12">
    <location>
        <position position="104"/>
    </location>
</feature>
<keyword evidence="4" id="KW-0963">Cytoplasm</keyword>
<evidence type="ECO:0000313" key="17">
    <source>
        <dbReference type="Ensembl" id="ENSLCAP00010016533.1"/>
    </source>
</evidence>
<evidence type="ECO:0000256" key="9">
    <source>
        <dbReference type="ARBA" id="ARBA00023098"/>
    </source>
</evidence>
<dbReference type="Gene3D" id="1.20.245.10">
    <property type="entry name" value="Lipoxygenase-1, Domain 5"/>
    <property type="match status" value="1"/>
</dbReference>
<evidence type="ECO:0000256" key="13">
    <source>
        <dbReference type="PROSITE-ProRule" id="PRU00152"/>
    </source>
</evidence>
<dbReference type="Pfam" id="PF00305">
    <property type="entry name" value="Lipoxygenase"/>
    <property type="match status" value="1"/>
</dbReference>
<dbReference type="PROSITE" id="PS00711">
    <property type="entry name" value="LIPOXYGENASE_1"/>
    <property type="match status" value="1"/>
</dbReference>
<evidence type="ECO:0000256" key="2">
    <source>
        <dbReference type="ARBA" id="ARBA00005189"/>
    </source>
</evidence>
<sequence>MAEYKLELTTGDMQYAGTLDHIFVTLFGNEGQSERTELNNFGIDFTAGKVRTYTIKTKSSLGKLLLVKVEKDPYFVFPEDEWYCSKMVVTTPEGDVILFPCYRWISRGELVELRGGRAMKVFEEEHPLLADHRKKELTLRKSLYQWKIMSEGLLHVSSFKMSDNKLSVIYFEHYFLSIHENHIFCPMQIVQNYFQLFFELLNQFAIVGLSKPQKHLSNDRTFYKKIVFLPEYVTEHWKDDDFYGYQFLNGINPNVIKRCSELPPNFPVTEEMVKQFLEKGSSLQKEMEKGNIFLYDQTKMDGIPPRTNNGEPLHVTAGLCLFYLNPENKLMPIAIQLHQQPSEQNPIFLPSDTETDWLLAKMYIKNADYMDHEAVHHLMRTHLVAEACAVATFRNLPVIHPLYKLLISHFRYTIFINSAAREKLLGPDGPLSISSLGYEGLMELMRRSLSEMTYSSLCLPENIAARGLESIPNFYYRDDGLKLWNITASFVKSVVEYYYPSDSEVGKDTELQDWINEIFTRCILGNTASGFPSCFNTVEEVIRFVTMVIFTVTAQHAAVNNGQFDYGWMPNNSLLLLKPPPTTKGQSSMKTILETLPNIGDTVKIQAMEWMLSTNYTDKVPMGAYPEERFHEPALKQMIKDFQAELSYLSEEITARNLQLEVPYTYLNPTQIENSITI</sequence>
<feature type="binding site" evidence="11">
    <location>
        <position position="40"/>
    </location>
    <ligand>
        <name>Ca(2+)</name>
        <dbReference type="ChEBI" id="CHEBI:29108"/>
        <label>2</label>
    </ligand>
</feature>
<dbReference type="AlphaFoldDB" id="A0A4W6CVW8"/>
<dbReference type="GeneTree" id="ENSGT00940000156796"/>
<evidence type="ECO:0000259" key="16">
    <source>
        <dbReference type="PROSITE" id="PS51393"/>
    </source>
</evidence>
<dbReference type="PRINTS" id="PR00467">
    <property type="entry name" value="MAMLPOXGNASE"/>
</dbReference>
<evidence type="ECO:0000256" key="14">
    <source>
        <dbReference type="RuleBase" id="RU003974"/>
    </source>
</evidence>
<feature type="binding site" evidence="10">
    <location>
        <position position="678"/>
    </location>
    <ligand>
        <name>Fe cation</name>
        <dbReference type="ChEBI" id="CHEBI:24875"/>
        <note>catalytic</note>
    </ligand>
</feature>
<dbReference type="PROSITE" id="PS50095">
    <property type="entry name" value="PLAT"/>
    <property type="match status" value="1"/>
</dbReference>
<comment type="caution">
    <text evidence="13">Lacks conserved residue(s) required for the propagation of feature annotation.</text>
</comment>
<feature type="binding site" evidence="11">
    <location>
        <position position="80"/>
    </location>
    <ligand>
        <name>Ca(2+)</name>
        <dbReference type="ChEBI" id="CHEBI:29108"/>
        <label>1</label>
    </ligand>
</feature>
<dbReference type="InterPro" id="IPR001024">
    <property type="entry name" value="PLAT/LH2_dom"/>
</dbReference>
<dbReference type="PANTHER" id="PTHR11771">
    <property type="entry name" value="LIPOXYGENASE"/>
    <property type="match status" value="1"/>
</dbReference>
<dbReference type="SMART" id="SM00308">
    <property type="entry name" value="LH2"/>
    <property type="match status" value="1"/>
</dbReference>
<accession>A0A4W6CVW8</accession>
<evidence type="ECO:0000256" key="1">
    <source>
        <dbReference type="ARBA" id="ARBA00004496"/>
    </source>
</evidence>
<dbReference type="Gene3D" id="2.60.60.20">
    <property type="entry name" value="PLAT/LH2 domain"/>
    <property type="match status" value="1"/>
</dbReference>
<keyword evidence="6 14" id="KW-0223">Dioxygenase</keyword>
<evidence type="ECO:0000256" key="11">
    <source>
        <dbReference type="PIRSR" id="PIRSR601885-2"/>
    </source>
</evidence>
<dbReference type="GO" id="GO:0016702">
    <property type="term" value="F:oxidoreductase activity, acting on single donors with incorporation of molecular oxygen, incorporation of two atoms of oxygen"/>
    <property type="evidence" value="ECO:0007669"/>
    <property type="project" value="InterPro"/>
</dbReference>
<dbReference type="GO" id="GO:0005506">
    <property type="term" value="F:iron ion binding"/>
    <property type="evidence" value="ECO:0007669"/>
    <property type="project" value="InterPro"/>
</dbReference>
<keyword evidence="11" id="KW-0106">Calcium</keyword>
<feature type="binding site" evidence="10">
    <location>
        <position position="382"/>
    </location>
    <ligand>
        <name>Fe cation</name>
        <dbReference type="ChEBI" id="CHEBI:24875"/>
        <note>catalytic</note>
    </ligand>
</feature>
<keyword evidence="18" id="KW-1185">Reference proteome</keyword>
<dbReference type="FunFam" id="1.20.245.10:FF:000001">
    <property type="entry name" value="Arachidonate 5-lipoxygenase a"/>
    <property type="match status" value="1"/>
</dbReference>
<dbReference type="InterPro" id="IPR036226">
    <property type="entry name" value="LipOase_C_sf"/>
</dbReference>
<keyword evidence="7 14" id="KW-0560">Oxidoreductase</keyword>
<evidence type="ECO:0000259" key="15">
    <source>
        <dbReference type="PROSITE" id="PS50095"/>
    </source>
</evidence>
<reference evidence="17" key="3">
    <citation type="submission" date="2025-09" db="UniProtKB">
        <authorList>
            <consortium name="Ensembl"/>
        </authorList>
    </citation>
    <scope>IDENTIFICATION</scope>
</reference>
<comment type="subcellular location">
    <subcellularLocation>
        <location evidence="1">Cytoplasm</location>
    </subcellularLocation>
</comment>
<dbReference type="Gene3D" id="3.10.450.60">
    <property type="match status" value="1"/>
</dbReference>
<dbReference type="InParanoid" id="A0A4W6CVW8"/>
<feature type="binding site" evidence="10">
    <location>
        <position position="377"/>
    </location>
    <ligand>
        <name>Fe cation</name>
        <dbReference type="ChEBI" id="CHEBI:24875"/>
        <note>catalytic</note>
    </ligand>
</feature>
<evidence type="ECO:0000256" key="8">
    <source>
        <dbReference type="ARBA" id="ARBA00023004"/>
    </source>
</evidence>
<evidence type="ECO:0000256" key="4">
    <source>
        <dbReference type="ARBA" id="ARBA00022490"/>
    </source>
</evidence>
<comment type="similarity">
    <text evidence="3 14">Belongs to the lipoxygenase family.</text>
</comment>
<dbReference type="PROSITE" id="PS51393">
    <property type="entry name" value="LIPOXYGENASE_3"/>
    <property type="match status" value="1"/>
</dbReference>
<organism evidence="17 18">
    <name type="scientific">Lates calcarifer</name>
    <name type="common">Barramundi</name>
    <name type="synonym">Holocentrus calcarifer</name>
    <dbReference type="NCBI Taxonomy" id="8187"/>
    <lineage>
        <taxon>Eukaryota</taxon>
        <taxon>Metazoa</taxon>
        <taxon>Chordata</taxon>
        <taxon>Craniata</taxon>
        <taxon>Vertebrata</taxon>
        <taxon>Euteleostomi</taxon>
        <taxon>Actinopterygii</taxon>
        <taxon>Neopterygii</taxon>
        <taxon>Teleostei</taxon>
        <taxon>Neoteleostei</taxon>
        <taxon>Acanthomorphata</taxon>
        <taxon>Carangaria</taxon>
        <taxon>Carangaria incertae sedis</taxon>
        <taxon>Centropomidae</taxon>
        <taxon>Lates</taxon>
    </lineage>
</organism>
<keyword evidence="8 10" id="KW-0408">Iron</keyword>
<evidence type="ECO:0000256" key="10">
    <source>
        <dbReference type="PIRSR" id="PIRSR601885-1"/>
    </source>
</evidence>
<protein>
    <submittedName>
        <fullName evidence="17">Si:dkey-17e16.9</fullName>
    </submittedName>
</protein>
<dbReference type="SUPFAM" id="SSF48484">
    <property type="entry name" value="Lipoxigenase"/>
    <property type="match status" value="1"/>
</dbReference>
<feature type="domain" description="PLAT" evidence="15">
    <location>
        <begin position="2"/>
        <end position="119"/>
    </location>
</feature>
<dbReference type="Proteomes" id="UP000314980">
    <property type="component" value="Unassembled WGS sequence"/>
</dbReference>